<dbReference type="Pfam" id="PF00702">
    <property type="entry name" value="Hydrolase"/>
    <property type="match status" value="1"/>
</dbReference>
<dbReference type="PANTHER" id="PTHR43434:SF1">
    <property type="entry name" value="PHOSPHOGLYCOLATE PHOSPHATASE"/>
    <property type="match status" value="1"/>
</dbReference>
<reference evidence="1 2" key="1">
    <citation type="submission" date="2019-10" db="EMBL/GenBank/DDBJ databases">
        <title>Dictyobacter vulcani sp. nov., within the class Ktedonobacteria, isolated from soil of volcanic Mt. Zao.</title>
        <authorList>
            <person name="Zheng Y."/>
            <person name="Wang C.M."/>
            <person name="Sakai Y."/>
            <person name="Abe K."/>
            <person name="Yokota A."/>
            <person name="Yabe S."/>
        </authorList>
    </citation>
    <scope>NUCLEOTIDE SEQUENCE [LARGE SCALE GENOMIC DNA]</scope>
    <source>
        <strain evidence="1 2">W12</strain>
    </source>
</reference>
<dbReference type="CDD" id="cd01427">
    <property type="entry name" value="HAD_like"/>
    <property type="match status" value="1"/>
</dbReference>
<dbReference type="GO" id="GO:0008967">
    <property type="term" value="F:phosphoglycolate phosphatase activity"/>
    <property type="evidence" value="ECO:0007669"/>
    <property type="project" value="TreeGrafter"/>
</dbReference>
<evidence type="ECO:0000313" key="2">
    <source>
        <dbReference type="Proteomes" id="UP000326912"/>
    </source>
</evidence>
<dbReference type="Gene3D" id="3.40.50.1000">
    <property type="entry name" value="HAD superfamily/HAD-like"/>
    <property type="match status" value="1"/>
</dbReference>
<dbReference type="SUPFAM" id="SSF56784">
    <property type="entry name" value="HAD-like"/>
    <property type="match status" value="1"/>
</dbReference>
<name>A0A5J4KI27_9CHLR</name>
<keyword evidence="2" id="KW-1185">Reference proteome</keyword>
<dbReference type="InterPro" id="IPR036412">
    <property type="entry name" value="HAD-like_sf"/>
</dbReference>
<proteinExistence type="predicted"/>
<gene>
    <name evidence="1" type="ORF">KDW_15270</name>
</gene>
<evidence type="ECO:0000313" key="1">
    <source>
        <dbReference type="EMBL" id="GER87365.1"/>
    </source>
</evidence>
<protein>
    <submittedName>
        <fullName evidence="1">Haloacid dehalogenase</fullName>
    </submittedName>
</protein>
<dbReference type="InterPro" id="IPR023214">
    <property type="entry name" value="HAD_sf"/>
</dbReference>
<dbReference type="GO" id="GO:0006281">
    <property type="term" value="P:DNA repair"/>
    <property type="evidence" value="ECO:0007669"/>
    <property type="project" value="TreeGrafter"/>
</dbReference>
<sequence>MQEIILSQALADSAFFVERAYVMMSAPVIWQRPDLVLPKPFDTLFFDVDGVLIETVASFRAANIAVTKYIVGTLNGLEWDQHEQQGPVTQEDITIFKQAGGFNSDWDMCYLLSSLTTARLREWRDSSLAERSTREWGVLAHEAALTGQGGRAWVDATFPASARTSYEVVVDVFNESYWGARELRNRLGREPRYMPDAPGYVHNEKMLYAPDFFERLRRRGIAHLGMITGRVGAEVDIAIERMEAYSGQRWWDVVVPADVHAKPDPAALRFAIDQVGARGGLYIGDTADDFDLVRRYKATKTSNEPTILAAMVVHEQEIDLYRQRGADLLVHSVTALNDFLNR</sequence>
<dbReference type="EMBL" id="BKZW01000001">
    <property type="protein sequence ID" value="GER87365.1"/>
    <property type="molecule type" value="Genomic_DNA"/>
</dbReference>
<accession>A0A5J4KI27</accession>
<organism evidence="1 2">
    <name type="scientific">Dictyobacter vulcani</name>
    <dbReference type="NCBI Taxonomy" id="2607529"/>
    <lineage>
        <taxon>Bacteria</taxon>
        <taxon>Bacillati</taxon>
        <taxon>Chloroflexota</taxon>
        <taxon>Ktedonobacteria</taxon>
        <taxon>Ktedonobacterales</taxon>
        <taxon>Dictyobacteraceae</taxon>
        <taxon>Dictyobacter</taxon>
    </lineage>
</organism>
<dbReference type="Proteomes" id="UP000326912">
    <property type="component" value="Unassembled WGS sequence"/>
</dbReference>
<dbReference type="PANTHER" id="PTHR43434">
    <property type="entry name" value="PHOSPHOGLYCOLATE PHOSPHATASE"/>
    <property type="match status" value="1"/>
</dbReference>
<dbReference type="AlphaFoldDB" id="A0A5J4KI27"/>
<dbReference type="InterPro" id="IPR050155">
    <property type="entry name" value="HAD-like_hydrolase_sf"/>
</dbReference>
<comment type="caution">
    <text evidence="1">The sequence shown here is derived from an EMBL/GenBank/DDBJ whole genome shotgun (WGS) entry which is preliminary data.</text>
</comment>